<dbReference type="GO" id="GO:0016287">
    <property type="term" value="F:glycerone-phosphate O-acyltransferase activity"/>
    <property type="evidence" value="ECO:0007669"/>
    <property type="project" value="TreeGrafter"/>
</dbReference>
<dbReference type="SUPFAM" id="SSF69593">
    <property type="entry name" value="Glycerol-3-phosphate (1)-acyltransferase"/>
    <property type="match status" value="1"/>
</dbReference>
<organism evidence="4 5">
    <name type="scientific">Kluyveromyces dobzhanskii CBS 2104</name>
    <dbReference type="NCBI Taxonomy" id="1427455"/>
    <lineage>
        <taxon>Eukaryota</taxon>
        <taxon>Fungi</taxon>
        <taxon>Dikarya</taxon>
        <taxon>Ascomycota</taxon>
        <taxon>Saccharomycotina</taxon>
        <taxon>Saccharomycetes</taxon>
        <taxon>Saccharomycetales</taxon>
        <taxon>Saccharomycetaceae</taxon>
        <taxon>Kluyveromyces</taxon>
    </lineage>
</organism>
<dbReference type="InterPro" id="IPR002123">
    <property type="entry name" value="Plipid/glycerol_acylTrfase"/>
</dbReference>
<gene>
    <name evidence="4" type="ORF">KLDO_g1610</name>
</gene>
<keyword evidence="2" id="KW-0812">Transmembrane</keyword>
<dbReference type="Pfam" id="PF01553">
    <property type="entry name" value="Acyltransferase"/>
    <property type="match status" value="1"/>
</dbReference>
<name>A0A0A8L4Z5_9SACH</name>
<evidence type="ECO:0000259" key="3">
    <source>
        <dbReference type="SMART" id="SM00563"/>
    </source>
</evidence>
<feature type="region of interest" description="Disordered" evidence="1">
    <location>
        <begin position="628"/>
        <end position="734"/>
    </location>
</feature>
<feature type="transmembrane region" description="Helical" evidence="2">
    <location>
        <begin position="433"/>
        <end position="454"/>
    </location>
</feature>
<dbReference type="PANTHER" id="PTHR31605:SF0">
    <property type="entry name" value="GLYCEROL-3-PHOSPHATE O-ACYLTRANSFERASE 1"/>
    <property type="match status" value="1"/>
</dbReference>
<feature type="domain" description="Phospholipid/glycerol acyltransferase" evidence="3">
    <location>
        <begin position="75"/>
        <end position="284"/>
    </location>
</feature>
<dbReference type="PANTHER" id="PTHR31605">
    <property type="entry name" value="GLYCEROL-3-PHOSPHATE O-ACYLTRANSFERASE 1"/>
    <property type="match status" value="1"/>
</dbReference>
<protein>
    <submittedName>
        <fullName evidence="4">WGS project CCBQ000000000 data, contig 00009</fullName>
    </submittedName>
</protein>
<feature type="compositionally biased region" description="Low complexity" evidence="1">
    <location>
        <begin position="695"/>
        <end position="707"/>
    </location>
</feature>
<keyword evidence="2" id="KW-1133">Transmembrane helix</keyword>
<feature type="transmembrane region" description="Helical" evidence="2">
    <location>
        <begin position="484"/>
        <end position="506"/>
    </location>
</feature>
<accession>A0A0A8L4Z5</accession>
<proteinExistence type="predicted"/>
<dbReference type="InterPro" id="IPR052744">
    <property type="entry name" value="GPAT/DAPAT"/>
</dbReference>
<dbReference type="Proteomes" id="UP000031516">
    <property type="component" value="Unassembled WGS sequence"/>
</dbReference>
<feature type="compositionally biased region" description="Polar residues" evidence="1">
    <location>
        <begin position="654"/>
        <end position="665"/>
    </location>
</feature>
<dbReference type="EMBL" id="CCBQ010000022">
    <property type="protein sequence ID" value="CDO93309.1"/>
    <property type="molecule type" value="Genomic_DNA"/>
</dbReference>
<keyword evidence="2" id="KW-0472">Membrane</keyword>
<dbReference type="GO" id="GO:0008654">
    <property type="term" value="P:phospholipid biosynthetic process"/>
    <property type="evidence" value="ECO:0007669"/>
    <property type="project" value="TreeGrafter"/>
</dbReference>
<evidence type="ECO:0000313" key="5">
    <source>
        <dbReference type="Proteomes" id="UP000031516"/>
    </source>
</evidence>
<evidence type="ECO:0000256" key="2">
    <source>
        <dbReference type="SAM" id="Phobius"/>
    </source>
</evidence>
<feature type="compositionally biased region" description="Polar residues" evidence="1">
    <location>
        <begin position="675"/>
        <end position="687"/>
    </location>
</feature>
<dbReference type="CDD" id="cd07992">
    <property type="entry name" value="LPLAT_AAK14816-like"/>
    <property type="match status" value="1"/>
</dbReference>
<feature type="region of interest" description="Disordered" evidence="1">
    <location>
        <begin position="1"/>
        <end position="28"/>
    </location>
</feature>
<sequence length="734" mass="82563">METPLVKKEPSLAVHETPHVHDDPNEPPFRYEEPSLTRKAVYDMFLWLFTKIFDCFFREIRTRGGYKVPTQGPIIFVAAPHANQFVDPVILMGQVQKTVNKRVSFIVAEKSLRRPAVGTFARCAMSIGVVRAQDNLKPAKGKIRVDPDNYKRLFGVNTEFTKYHGKGLIGLPKSLGNVEIDTIISDTELILRKEFKMQKAEVKSTLLNGTPFKFADKVNQSRVYHNVFEHLAHDQCIGIFPEGGSHDRTDLLPLKAGVAIMALGCMDVHPNVNVKIVPCGMNYFHPHKFRSRAVVEFGHPIEITPKLVEKYRDPATNREAVKELLDTVSEGLKAVTVTCPDYDTLMVVQAIRRLYAGHLVSKLPLPMVVEMNRRIVNGFQTLKDNEEIIKLKEDILRYNGHLRNYNLPDHQVETAQVNLLQSLGLLIWRSVKLVVLLILALPGIILFSPVFILAKRISNTKAKEALAASTVKVKAHDVVATWKILIGIGVAPLLYSLWSLLFVWYFKENLTKNKFMSFIIAYTCCATVTYSALIIGDHGMDIFKSIRPLYLAVISPKGLQSLKDERYVLSEKINDIVDNYGPKLFPDFNVETFASYATGSSLSTEQLEEQEDRKTMELKRRRRIAKLKRKFKQQEEQQDADSSAPTSKHLHDISTVTSNPSTAPTSEDESDAISMINSDNSLSNIPLFSNRERSTSSTSIGSLGSSIEVSADPSEERSHSISGIADQVRKKRTD</sequence>
<reference evidence="4 5" key="1">
    <citation type="submission" date="2014-03" db="EMBL/GenBank/DDBJ databases">
        <title>The genome of Kluyveromyces dobzhanskii.</title>
        <authorList>
            <person name="Nystedt B."/>
            <person name="Astrom S."/>
        </authorList>
    </citation>
    <scope>NUCLEOTIDE SEQUENCE [LARGE SCALE GENOMIC DNA]</scope>
    <source>
        <strain evidence="4 5">CBS 2104</strain>
    </source>
</reference>
<comment type="caution">
    <text evidence="4">The sequence shown here is derived from an EMBL/GenBank/DDBJ whole genome shotgun (WGS) entry which is preliminary data.</text>
</comment>
<dbReference type="SMART" id="SM00563">
    <property type="entry name" value="PlsC"/>
    <property type="match status" value="1"/>
</dbReference>
<evidence type="ECO:0000313" key="4">
    <source>
        <dbReference type="EMBL" id="CDO93309.1"/>
    </source>
</evidence>
<evidence type="ECO:0000256" key="1">
    <source>
        <dbReference type="SAM" id="MobiDB-lite"/>
    </source>
</evidence>
<keyword evidence="5" id="KW-1185">Reference proteome</keyword>
<dbReference type="AlphaFoldDB" id="A0A0A8L4Z5"/>
<dbReference type="GO" id="GO:0004366">
    <property type="term" value="F:glycerol-3-phosphate O-acyltransferase activity"/>
    <property type="evidence" value="ECO:0007669"/>
    <property type="project" value="TreeGrafter"/>
</dbReference>
<feature type="transmembrane region" description="Helical" evidence="2">
    <location>
        <begin position="518"/>
        <end position="536"/>
    </location>
</feature>
<dbReference type="OrthoDB" id="2427554at2759"/>